<proteinExistence type="predicted"/>
<accession>A0A0U2XMY2</accession>
<name>A0A0U2XMY2_9MICC</name>
<keyword evidence="5" id="KW-1185">Reference proteome</keyword>
<dbReference type="EMBL" id="CP013254">
    <property type="protein sequence ID" value="ALU39618.1"/>
    <property type="molecule type" value="Genomic_DNA"/>
</dbReference>
<organism evidence="2 4">
    <name type="scientific">Kocuria flava</name>
    <dbReference type="NCBI Taxonomy" id="446860"/>
    <lineage>
        <taxon>Bacteria</taxon>
        <taxon>Bacillati</taxon>
        <taxon>Actinomycetota</taxon>
        <taxon>Actinomycetes</taxon>
        <taxon>Micrococcales</taxon>
        <taxon>Micrococcaceae</taxon>
        <taxon>Kocuria</taxon>
    </lineage>
</organism>
<evidence type="ECO:0008006" key="6">
    <source>
        <dbReference type="Google" id="ProtNLM"/>
    </source>
</evidence>
<dbReference type="KEGG" id="kfv:AS188_07475"/>
<dbReference type="RefSeq" id="WP_058858329.1">
    <property type="nucleotide sequence ID" value="NZ_BJZR01000011.1"/>
</dbReference>
<dbReference type="EMBL" id="BJZR01000011">
    <property type="protein sequence ID" value="GEO91404.1"/>
    <property type="molecule type" value="Genomic_DNA"/>
</dbReference>
<reference evidence="3 5" key="2">
    <citation type="submission" date="2019-07" db="EMBL/GenBank/DDBJ databases">
        <title>Whole genome shotgun sequence of Kocuria flava NBRC 107626.</title>
        <authorList>
            <person name="Hosoyama A."/>
            <person name="Uohara A."/>
            <person name="Ohji S."/>
            <person name="Ichikawa N."/>
        </authorList>
    </citation>
    <scope>NUCLEOTIDE SEQUENCE [LARGE SCALE GENOMIC DNA]</scope>
    <source>
        <strain evidence="3 5">NBRC 107626</strain>
    </source>
</reference>
<evidence type="ECO:0000313" key="4">
    <source>
        <dbReference type="Proteomes" id="UP000057181"/>
    </source>
</evidence>
<dbReference type="STRING" id="446860.AS188_07475"/>
<evidence type="ECO:0000313" key="2">
    <source>
        <dbReference type="EMBL" id="ALU39618.1"/>
    </source>
</evidence>
<sequence>MSAGSLQWSATAVVTTHDWGVLVHDEGGAHQLKGTGLGAPVDWLRSRLGTPVPEEQLLAPLPPAARDRMRRLLEALTTRGAVVAAPGAPVPSGAARVRLTHGGDPASAALAGRLGERLRAAGAACTVGAGTAPGCVDGTAPGCVDGTVHHGTSTGTETGLRVVVTGEQLWLGLFPGAGSSRGTGAAELLRHLQRAGVASDPDPDDRSWEAWVPWLSRTLLTAAGSDRCVRLGWVPYRLDEHRLVHELPDPAQGTAPAPAALNRPAEDLADPLVLSRRCAPLVDDVTSPLGVPTESGLRQLPLQLSACRVRLDDGALRTVTGHGWSLEEARGRAVGEAVLEHGLSRLAPEVTAHRFQEAAPAPREPVRLPRRDVERRLAEGRAAAALGATAAGSARAAAVRLAAHLVLQHGRGPWRSAALPPAAPGADLLALHQDPGELLVATGLPFALVALPVAPGTVVAGVSLHGEREAVRNAVVQALLHHQGQDPGNEAAAPRTWAAPHPGPGQHPRAAADLDTVLGEHGTPVVVPLRGGPALDAALPHRSLVLLVPGGA</sequence>
<evidence type="ECO:0000313" key="3">
    <source>
        <dbReference type="EMBL" id="GEO91404.1"/>
    </source>
</evidence>
<feature type="region of interest" description="Disordered" evidence="1">
    <location>
        <begin position="483"/>
        <end position="510"/>
    </location>
</feature>
<evidence type="ECO:0000256" key="1">
    <source>
        <dbReference type="SAM" id="MobiDB-lite"/>
    </source>
</evidence>
<dbReference type="Proteomes" id="UP000321155">
    <property type="component" value="Unassembled WGS sequence"/>
</dbReference>
<protein>
    <recommendedName>
        <fullName evidence="6">YcaO domain-containing protein</fullName>
    </recommendedName>
</protein>
<reference evidence="2 4" key="1">
    <citation type="submission" date="2015-11" db="EMBL/GenBank/DDBJ databases">
        <title>Complete Genome Sequence of Kocuria flava strain HO-9041.</title>
        <authorList>
            <person name="Zhou M."/>
            <person name="Dai J."/>
        </authorList>
    </citation>
    <scope>NUCLEOTIDE SEQUENCE [LARGE SCALE GENOMIC DNA]</scope>
    <source>
        <strain evidence="2 4">HO-9041</strain>
    </source>
</reference>
<evidence type="ECO:0000313" key="5">
    <source>
        <dbReference type="Proteomes" id="UP000321155"/>
    </source>
</evidence>
<dbReference type="OrthoDB" id="5149679at2"/>
<dbReference type="Proteomes" id="UP000057181">
    <property type="component" value="Chromosome"/>
</dbReference>
<dbReference type="AlphaFoldDB" id="A0A0U2XMY2"/>
<gene>
    <name evidence="2" type="ORF">AS188_07475</name>
    <name evidence="3" type="ORF">KFL01_07100</name>
</gene>